<gene>
    <name evidence="3" type="primary">LOC100207083</name>
</gene>
<organism evidence="2 3">
    <name type="scientific">Hydra vulgaris</name>
    <name type="common">Hydra</name>
    <name type="synonym">Hydra attenuata</name>
    <dbReference type="NCBI Taxonomy" id="6087"/>
    <lineage>
        <taxon>Eukaryota</taxon>
        <taxon>Metazoa</taxon>
        <taxon>Cnidaria</taxon>
        <taxon>Hydrozoa</taxon>
        <taxon>Hydroidolina</taxon>
        <taxon>Anthoathecata</taxon>
        <taxon>Aplanulata</taxon>
        <taxon>Hydridae</taxon>
        <taxon>Hydra</taxon>
    </lineage>
</organism>
<sequence length="858" mass="98580">MMLKDEKNDEEHEVTFTVTVAKATLTSDGLQSKRMPKVQSYFHCEFKLLPIDDDYSQFDVISFGIAAKLYNGGESKVLRTFQDENKTWVVWNTSRRVLIDKKLLLDMFHHTVELDVWISKKKVSSHARFDRPKAFFIPKMLRYDEVDLDFIKTMLIQEEKDFSFDGFKKTKLKTYSSDNLALLKKRYIEKSEKYINVQVRLNANNEPELKNIFLLASSGAKPLVFDTKEEDFMGHTHNLTSGITDSASSSTASCQLAEKKRNVVRKDTKGIIGTIKIPLSDFFSGSTVRSAKLHTEHSLLTDVIMVISLDKPLLSSKQSHDLNPMVTTVASATNMPDKLLSFNDLKNRCLPPYIRYCLFENEPHTSLYKEHGSTIHFNDRFIVLLGLIKKNKLVEYLLGPPFKIEVHDRDPKPCITPAAALFGKKDNDPEISNLDYLVNQKGFFEISYGVAEFDLSELVTGKRLYKMVSLIKTHFESNNREHRNYNEAENIPEGNYTESGSELKVQIKLARNLGYLINRTVISGSLSSINAKNINFECPFNRMVFIVDYSYNWFIQNLLDLVSKINDAALNLTASHQTLKPFSQSQLSKEQLFDKSLDVITGCHIADGILHIVLLEGLTYSSIDKLWKDLSHPEKRESSVFRILYNSKMSFSMRLYTSLDINTSCIKLNQPISTIVKHSLIYVRIFPRLCFKAIQKVFQLCSCESLCCASKTELFPSNEMILALKEEFGVLLDAKHYFTLGNHLENGSEYSLSSSQELYINTLFEEVEKKFSRSLREKVETRLPDVIKQNHYKDLDKKKKEEKECTYAKDDLTIQILSAQTRERERRVKKLVSNDQLRKRHKKLITLECNSIGIGTTE</sequence>
<reference evidence="3" key="1">
    <citation type="submission" date="2025-08" db="UniProtKB">
        <authorList>
            <consortium name="RefSeq"/>
        </authorList>
    </citation>
    <scope>IDENTIFICATION</scope>
</reference>
<name>A0ABM4CJP4_HYDVU</name>
<evidence type="ECO:0000313" key="2">
    <source>
        <dbReference type="Proteomes" id="UP001652625"/>
    </source>
</evidence>
<dbReference type="PANTHER" id="PTHR33667:SF7">
    <property type="entry name" value="RIKEN CDNA 1810020O05 GENE"/>
    <property type="match status" value="1"/>
</dbReference>
<dbReference type="InterPro" id="IPR027876">
    <property type="entry name" value="DUF4550"/>
</dbReference>
<accession>A0ABM4CJP4</accession>
<protein>
    <submittedName>
        <fullName evidence="3">Uncharacterized protein FLJ43738 isoform X3</fullName>
    </submittedName>
</protein>
<evidence type="ECO:0000259" key="1">
    <source>
        <dbReference type="Pfam" id="PF15084"/>
    </source>
</evidence>
<evidence type="ECO:0000313" key="3">
    <source>
        <dbReference type="RefSeq" id="XP_065661975.1"/>
    </source>
</evidence>
<dbReference type="Pfam" id="PF15084">
    <property type="entry name" value="DUF4550"/>
    <property type="match status" value="1"/>
</dbReference>
<feature type="domain" description="DUF4550" evidence="1">
    <location>
        <begin position="40"/>
        <end position="134"/>
    </location>
</feature>
<proteinExistence type="predicted"/>
<keyword evidence="2" id="KW-1185">Reference proteome</keyword>
<dbReference type="Proteomes" id="UP001652625">
    <property type="component" value="Chromosome 09"/>
</dbReference>
<dbReference type="RefSeq" id="XP_065661975.1">
    <property type="nucleotide sequence ID" value="XM_065805903.1"/>
</dbReference>
<dbReference type="PANTHER" id="PTHR33667">
    <property type="entry name" value="SI:DKEY-57N24.6"/>
    <property type="match status" value="1"/>
</dbReference>
<dbReference type="GeneID" id="100207083"/>